<dbReference type="Proteomes" id="UP001497382">
    <property type="component" value="Unassembled WGS sequence"/>
</dbReference>
<dbReference type="AlphaFoldDB" id="A0AAV2AQP9"/>
<sequence>ENLDHSAHAIWAHLKPILEEFVPNSVSSKVDTVHFWSDGPSSQYKNRFNFYYLTELLPILCPSIKRSTWNFSAAGHGKGAMDGVGGALKRMADTLVARGIDIIDMDSFIKNLKENGTTINLYKIGHADIENFKEKPKSIPRIPNMMQQHQIIWNASDKKRITMQNLSCFSCIQQDVCSHFMTKKRHVLINNNNSKCKLKYPDRHSSNSLSDAESDSDNSPFNTNKNITLNDYVVIKLTGKKSVRFYVGVIISQDAFDEYTIKFMRKCGKGKFTFPEKDDVAEVSSSDIVDVLSQPSLNKREQYVFNENLEQYNLN</sequence>
<evidence type="ECO:0000313" key="2">
    <source>
        <dbReference type="Proteomes" id="UP001497382"/>
    </source>
</evidence>
<dbReference type="PANTHER" id="PTHR46601">
    <property type="entry name" value="ULP_PROTEASE DOMAIN-CONTAINING PROTEIN"/>
    <property type="match status" value="1"/>
</dbReference>
<keyword evidence="2" id="KW-1185">Reference proteome</keyword>
<protein>
    <submittedName>
        <fullName evidence="1">Uncharacterized protein</fullName>
    </submittedName>
</protein>
<feature type="non-terminal residue" evidence="1">
    <location>
        <position position="1"/>
    </location>
</feature>
<reference evidence="1 2" key="1">
    <citation type="submission" date="2024-04" db="EMBL/GenBank/DDBJ databases">
        <authorList>
            <person name="Rising A."/>
            <person name="Reimegard J."/>
            <person name="Sonavane S."/>
            <person name="Akerstrom W."/>
            <person name="Nylinder S."/>
            <person name="Hedman E."/>
            <person name="Kallberg Y."/>
        </authorList>
    </citation>
    <scope>NUCLEOTIDE SEQUENCE [LARGE SCALE GENOMIC DNA]</scope>
</reference>
<accession>A0AAV2AQP9</accession>
<gene>
    <name evidence="1" type="ORF">LARSCL_LOCUS14148</name>
</gene>
<evidence type="ECO:0000313" key="1">
    <source>
        <dbReference type="EMBL" id="CAL1286267.1"/>
    </source>
</evidence>
<name>A0AAV2AQP9_9ARAC</name>
<dbReference type="EMBL" id="CAXIEN010000201">
    <property type="protein sequence ID" value="CAL1286267.1"/>
    <property type="molecule type" value="Genomic_DNA"/>
</dbReference>
<organism evidence="1 2">
    <name type="scientific">Larinioides sclopetarius</name>
    <dbReference type="NCBI Taxonomy" id="280406"/>
    <lineage>
        <taxon>Eukaryota</taxon>
        <taxon>Metazoa</taxon>
        <taxon>Ecdysozoa</taxon>
        <taxon>Arthropoda</taxon>
        <taxon>Chelicerata</taxon>
        <taxon>Arachnida</taxon>
        <taxon>Araneae</taxon>
        <taxon>Araneomorphae</taxon>
        <taxon>Entelegynae</taxon>
        <taxon>Araneoidea</taxon>
        <taxon>Araneidae</taxon>
        <taxon>Larinioides</taxon>
    </lineage>
</organism>
<comment type="caution">
    <text evidence="1">The sequence shown here is derived from an EMBL/GenBank/DDBJ whole genome shotgun (WGS) entry which is preliminary data.</text>
</comment>
<proteinExistence type="predicted"/>
<dbReference type="PANTHER" id="PTHR46601:SF1">
    <property type="entry name" value="ADF-H DOMAIN-CONTAINING PROTEIN"/>
    <property type="match status" value="1"/>
</dbReference>